<dbReference type="EMBL" id="JAKJXP020000016">
    <property type="protein sequence ID" value="KAK7754959.1"/>
    <property type="molecule type" value="Genomic_DNA"/>
</dbReference>
<dbReference type="AlphaFoldDB" id="A0AAN9UT32"/>
<reference evidence="1 2" key="1">
    <citation type="submission" date="2024-02" db="EMBL/GenBank/DDBJ databases">
        <title>De novo assembly and annotation of 12 fungi associated with fruit tree decline syndrome in Ontario, Canada.</title>
        <authorList>
            <person name="Sulman M."/>
            <person name="Ellouze W."/>
            <person name="Ilyukhin E."/>
        </authorList>
    </citation>
    <scope>NUCLEOTIDE SEQUENCE [LARGE SCALE GENOMIC DNA]</scope>
    <source>
        <strain evidence="1 2">M11/M66-122</strain>
    </source>
</reference>
<name>A0AAN9UT32_9PEZI</name>
<gene>
    <name evidence="1" type="ORF">SLS62_003043</name>
</gene>
<evidence type="ECO:0000313" key="1">
    <source>
        <dbReference type="EMBL" id="KAK7754959.1"/>
    </source>
</evidence>
<comment type="caution">
    <text evidence="1">The sequence shown here is derived from an EMBL/GenBank/DDBJ whole genome shotgun (WGS) entry which is preliminary data.</text>
</comment>
<evidence type="ECO:0000313" key="2">
    <source>
        <dbReference type="Proteomes" id="UP001320420"/>
    </source>
</evidence>
<organism evidence="1 2">
    <name type="scientific">Diatrype stigma</name>
    <dbReference type="NCBI Taxonomy" id="117547"/>
    <lineage>
        <taxon>Eukaryota</taxon>
        <taxon>Fungi</taxon>
        <taxon>Dikarya</taxon>
        <taxon>Ascomycota</taxon>
        <taxon>Pezizomycotina</taxon>
        <taxon>Sordariomycetes</taxon>
        <taxon>Xylariomycetidae</taxon>
        <taxon>Xylariales</taxon>
        <taxon>Diatrypaceae</taxon>
        <taxon>Diatrype</taxon>
    </lineage>
</organism>
<proteinExistence type="predicted"/>
<accession>A0AAN9UT32</accession>
<protein>
    <submittedName>
        <fullName evidence="1">Uncharacterized protein</fullName>
    </submittedName>
</protein>
<keyword evidence="2" id="KW-1185">Reference proteome</keyword>
<dbReference type="Proteomes" id="UP001320420">
    <property type="component" value="Unassembled WGS sequence"/>
</dbReference>
<sequence>MGPAKKLAAQGVEVITVNGPILYRTFVMGRHQLDAGYLWADMNDKALLAKPLSVDTLPLTKAAVEDYVSELGIPATFFLADLYMPNITNEGMLKPAPADGLWTFAAPMAATALMPTFDRATQASTSKRSCGTGTHCWRSGLWGLTRRCRPEKKMLGAFRRLFPDVAWKTARFVQAPEDEFRAGMRKSGGGGTTDYIVDEIYETVWLLVKCAEVRSANLHKPAETKHRRGRNSHYSFTNLLHLQRRIRSTGIERFDYTLNSKYHIRHLVQHATHSSATRIFVRKREPKRLGLQSHGKQHIQLRLLKSILVALL</sequence>